<keyword evidence="8 9" id="KW-0472">Membrane</keyword>
<evidence type="ECO:0000313" key="11">
    <source>
        <dbReference type="EMBL" id="MFC3913485.1"/>
    </source>
</evidence>
<organism evidence="11 12">
    <name type="scientific">Pseudaeromonas sharmana</name>
    <dbReference type="NCBI Taxonomy" id="328412"/>
    <lineage>
        <taxon>Bacteria</taxon>
        <taxon>Pseudomonadati</taxon>
        <taxon>Pseudomonadota</taxon>
        <taxon>Gammaproteobacteria</taxon>
        <taxon>Aeromonadales</taxon>
        <taxon>Aeromonadaceae</taxon>
        <taxon>Pseudaeromonas</taxon>
    </lineage>
</organism>
<evidence type="ECO:0000256" key="7">
    <source>
        <dbReference type="ARBA" id="ARBA00023010"/>
    </source>
</evidence>
<name>A0ABV8CMR1_9GAMM</name>
<dbReference type="RefSeq" id="WP_377151846.1">
    <property type="nucleotide sequence ID" value="NZ_JBHSAF010000007.1"/>
</dbReference>
<comment type="function">
    <text evidence="9">Part of the twin-arginine translocation (Tat) system that transports large folded proteins containing a characteristic twin-arginine motif in their signal peptide across membranes. TatA could form the protein-conducting channel of the Tat system.</text>
</comment>
<dbReference type="InterPro" id="IPR006312">
    <property type="entry name" value="TatA/E"/>
</dbReference>
<evidence type="ECO:0000256" key="1">
    <source>
        <dbReference type="ARBA" id="ARBA00004162"/>
    </source>
</evidence>
<gene>
    <name evidence="9 11" type="primary">tatA</name>
    <name evidence="11" type="ORF">ACFOSS_08410</name>
</gene>
<dbReference type="NCBIfam" id="TIGR01411">
    <property type="entry name" value="tatAE"/>
    <property type="match status" value="1"/>
</dbReference>
<evidence type="ECO:0000256" key="8">
    <source>
        <dbReference type="ARBA" id="ARBA00023136"/>
    </source>
</evidence>
<evidence type="ECO:0000313" key="12">
    <source>
        <dbReference type="Proteomes" id="UP001595692"/>
    </source>
</evidence>
<keyword evidence="3 9" id="KW-1003">Cell membrane</keyword>
<keyword evidence="6 9" id="KW-1133">Transmembrane helix</keyword>
<feature type="region of interest" description="Disordered" evidence="10">
    <location>
        <begin position="42"/>
        <end position="61"/>
    </location>
</feature>
<keyword evidence="4 9" id="KW-0812">Transmembrane</keyword>
<comment type="similarity">
    <text evidence="9">Belongs to the TatA/E family.</text>
</comment>
<keyword evidence="5 9" id="KW-0653">Protein transport</keyword>
<dbReference type="PANTHER" id="PTHR42982:SF1">
    <property type="entry name" value="SEC-INDEPENDENT PROTEIN TRANSLOCASE PROTEIN TATA"/>
    <property type="match status" value="1"/>
</dbReference>
<comment type="subcellular location">
    <subcellularLocation>
        <location evidence="1 9">Cell membrane</location>
        <topology evidence="1 9">Single-pass membrane protein</topology>
    </subcellularLocation>
</comment>
<keyword evidence="7 9" id="KW-0811">Translocation</keyword>
<evidence type="ECO:0000256" key="4">
    <source>
        <dbReference type="ARBA" id="ARBA00022692"/>
    </source>
</evidence>
<evidence type="ECO:0000256" key="5">
    <source>
        <dbReference type="ARBA" id="ARBA00022927"/>
    </source>
</evidence>
<sequence length="61" mass="6753">MHFSITELLLIAFIVLILFGTKRLRNVGGDLGTALRDFKKALRGDDSGDKPDDKTPPQDKP</sequence>
<dbReference type="PANTHER" id="PTHR42982">
    <property type="entry name" value="SEC-INDEPENDENT PROTEIN TRANSLOCASE PROTEIN TATA"/>
    <property type="match status" value="1"/>
</dbReference>
<dbReference type="Gene3D" id="1.20.5.3310">
    <property type="match status" value="1"/>
</dbReference>
<evidence type="ECO:0000256" key="2">
    <source>
        <dbReference type="ARBA" id="ARBA00022448"/>
    </source>
</evidence>
<protein>
    <recommendedName>
        <fullName evidence="9">Sec-independent protein translocase protein TatA</fullName>
    </recommendedName>
</protein>
<keyword evidence="2 9" id="KW-0813">Transport</keyword>
<reference evidence="12" key="1">
    <citation type="journal article" date="2019" name="Int. J. Syst. Evol. Microbiol.">
        <title>The Global Catalogue of Microorganisms (GCM) 10K type strain sequencing project: providing services to taxonomists for standard genome sequencing and annotation.</title>
        <authorList>
            <consortium name="The Broad Institute Genomics Platform"/>
            <consortium name="The Broad Institute Genome Sequencing Center for Infectious Disease"/>
            <person name="Wu L."/>
            <person name="Ma J."/>
        </authorList>
    </citation>
    <scope>NUCLEOTIDE SEQUENCE [LARGE SCALE GENOMIC DNA]</scope>
    <source>
        <strain evidence="12">CCUG 54939</strain>
    </source>
</reference>
<proteinExistence type="inferred from homology"/>
<dbReference type="Pfam" id="PF02416">
    <property type="entry name" value="TatA_B_E"/>
    <property type="match status" value="1"/>
</dbReference>
<dbReference type="EMBL" id="JBHSAF010000007">
    <property type="protein sequence ID" value="MFC3913485.1"/>
    <property type="molecule type" value="Genomic_DNA"/>
</dbReference>
<keyword evidence="12" id="KW-1185">Reference proteome</keyword>
<evidence type="ECO:0000256" key="3">
    <source>
        <dbReference type="ARBA" id="ARBA00022475"/>
    </source>
</evidence>
<evidence type="ECO:0000256" key="6">
    <source>
        <dbReference type="ARBA" id="ARBA00022989"/>
    </source>
</evidence>
<dbReference type="HAMAP" id="MF_00236">
    <property type="entry name" value="TatA_E"/>
    <property type="match status" value="1"/>
</dbReference>
<accession>A0ABV8CMR1</accession>
<comment type="subunit">
    <text evidence="9">The Tat system comprises two distinct complexes: a TatABC complex, containing multiple copies of TatA, TatB and TatC subunits, and a separate TatA complex, containing only TatA subunits. Substrates initially bind to the TatABC complex, which probably triggers association of the separate TatA complex to form the active translocon.</text>
</comment>
<evidence type="ECO:0000256" key="10">
    <source>
        <dbReference type="SAM" id="MobiDB-lite"/>
    </source>
</evidence>
<dbReference type="Proteomes" id="UP001595692">
    <property type="component" value="Unassembled WGS sequence"/>
</dbReference>
<dbReference type="InterPro" id="IPR003369">
    <property type="entry name" value="TatA/B/E"/>
</dbReference>
<evidence type="ECO:0000256" key="9">
    <source>
        <dbReference type="HAMAP-Rule" id="MF_00236"/>
    </source>
</evidence>
<comment type="caution">
    <text evidence="11">The sequence shown here is derived from an EMBL/GenBank/DDBJ whole genome shotgun (WGS) entry which is preliminary data.</text>
</comment>